<dbReference type="Gene3D" id="3.40.50.720">
    <property type="entry name" value="NAD(P)-binding Rossmann-like Domain"/>
    <property type="match status" value="1"/>
</dbReference>
<dbReference type="PIR" id="A70461">
    <property type="entry name" value="A70461"/>
</dbReference>
<dbReference type="InterPro" id="IPR036291">
    <property type="entry name" value="NAD(P)-bd_dom_sf"/>
</dbReference>
<dbReference type="Pfam" id="PF07885">
    <property type="entry name" value="Ion_trans_2"/>
    <property type="match status" value="1"/>
</dbReference>
<evidence type="ECO:0000256" key="4">
    <source>
        <dbReference type="ARBA" id="ARBA00023136"/>
    </source>
</evidence>
<dbReference type="KEGG" id="aae:aq_1863"/>
<dbReference type="Pfam" id="PF02254">
    <property type="entry name" value="TrkA_N"/>
    <property type="match status" value="1"/>
</dbReference>
<dbReference type="GO" id="GO:0005886">
    <property type="term" value="C:plasma membrane"/>
    <property type="evidence" value="ECO:0000318"/>
    <property type="project" value="GO_Central"/>
</dbReference>
<dbReference type="EnsemblBacteria" id="AAC07678">
    <property type="protein sequence ID" value="AAC07678"/>
    <property type="gene ID" value="aq_1863"/>
</dbReference>
<dbReference type="SMR" id="O67715"/>
<dbReference type="AlphaFoldDB" id="O67715"/>
<evidence type="ECO:0000313" key="8">
    <source>
        <dbReference type="Proteomes" id="UP000000798"/>
    </source>
</evidence>
<dbReference type="OrthoDB" id="9785285at2"/>
<dbReference type="eggNOG" id="COG1226">
    <property type="taxonomic scope" value="Bacteria"/>
</dbReference>
<dbReference type="PANTHER" id="PTHR43833">
    <property type="entry name" value="POTASSIUM CHANNEL PROTEIN 2-RELATED-RELATED"/>
    <property type="match status" value="1"/>
</dbReference>
<evidence type="ECO:0000256" key="3">
    <source>
        <dbReference type="ARBA" id="ARBA00022989"/>
    </source>
</evidence>
<evidence type="ECO:0000256" key="1">
    <source>
        <dbReference type="ARBA" id="ARBA00004651"/>
    </source>
</evidence>
<evidence type="ECO:0000313" key="7">
    <source>
        <dbReference type="EMBL" id="AAC07678.1"/>
    </source>
</evidence>
<dbReference type="HOGENOM" id="CLU_679291_0_0_0"/>
<dbReference type="PROSITE" id="PS51201">
    <property type="entry name" value="RCK_N"/>
    <property type="match status" value="1"/>
</dbReference>
<sequence length="455" mass="52512">MRKLLYELLEDDRSFVFYIYNTFSFSVILISVILTLYDEFYGFHSKLHPVVLEIEWVASGIIAFELIGRYILAENKLKYLTNSLTILDFIALIPTFQIFRAVRLIVLIARVLRLTYRYRFFFGFFANIIKEFAFELIFVFALILVVIFSILLIVFSVEHGGGNEKINTFFDALYYVIITATTVGYGDITPTTPLGKALAMVLGVLGLFLFSLITATVSTAFFHYVNMLKMGMVSFRELKNHIVVCGWNETGEVMLEEIMKYWEEKGERKKPIVVVTDQELETRHEFYYKKGDYVSEEVLKNAGVEHADMIIILAEKGVDLTEDSIDARTILSSMLARDLNPKATIIAEILLRENAKTVKRKNIIDYIIVDGEVVGQMISNFLKRKDIPQILDYFLDKVDYLEIKPKEEKTIREIIQEFGKKGKLLGIKRGRDFIFLPDLDMEVTPEDTLILVKEK</sequence>
<dbReference type="PRINTS" id="PR00169">
    <property type="entry name" value="KCHANNEL"/>
</dbReference>
<keyword evidence="2 5" id="KW-0812">Transmembrane</keyword>
<name>O67715_AQUAE</name>
<reference evidence="7 8" key="1">
    <citation type="journal article" date="1998" name="Nature">
        <title>The complete genome of the hyperthermophilic bacterium Aquifex aeolicus.</title>
        <authorList>
            <person name="Deckert G."/>
            <person name="Warren P.V."/>
            <person name="Gaasterland T."/>
            <person name="Young W.G."/>
            <person name="Lenox A.L."/>
            <person name="Graham D.E."/>
            <person name="Overbeek R."/>
            <person name="Snead M.A."/>
            <person name="Keller M."/>
            <person name="Aujay M."/>
            <person name="Huber R."/>
            <person name="Feldman R.A."/>
            <person name="Short J.M."/>
            <person name="Olson G.J."/>
            <person name="Swanson R.V."/>
        </authorList>
    </citation>
    <scope>NUCLEOTIDE SEQUENCE [LARGE SCALE GENOMIC DNA]</scope>
    <source>
        <strain evidence="7 8">VF5</strain>
    </source>
</reference>
<dbReference type="EMBL" id="AE000657">
    <property type="protein sequence ID" value="AAC07678.1"/>
    <property type="molecule type" value="Genomic_DNA"/>
</dbReference>
<dbReference type="InterPro" id="IPR027359">
    <property type="entry name" value="Volt_channel_dom_sf"/>
</dbReference>
<keyword evidence="7" id="KW-0813">Transport</keyword>
<dbReference type="InterPro" id="IPR003148">
    <property type="entry name" value="RCK_N"/>
</dbReference>
<dbReference type="SUPFAM" id="SSF81324">
    <property type="entry name" value="Voltage-gated potassium channels"/>
    <property type="match status" value="1"/>
</dbReference>
<keyword evidence="3 5" id="KW-1133">Transmembrane helix</keyword>
<dbReference type="Gene3D" id="1.20.120.350">
    <property type="entry name" value="Voltage-gated potassium channels. Chain C"/>
    <property type="match status" value="1"/>
</dbReference>
<accession>O67715</accession>
<dbReference type="PANTHER" id="PTHR43833:SF9">
    <property type="entry name" value="POTASSIUM CHANNEL PROTEIN YUGO-RELATED"/>
    <property type="match status" value="1"/>
</dbReference>
<protein>
    <submittedName>
        <fullName evidence="7">Potassium channel protein</fullName>
    </submittedName>
</protein>
<dbReference type="GO" id="GO:0005267">
    <property type="term" value="F:potassium channel activity"/>
    <property type="evidence" value="ECO:0000318"/>
    <property type="project" value="GO_Central"/>
</dbReference>
<organism evidence="7 8">
    <name type="scientific">Aquifex aeolicus (strain VF5)</name>
    <dbReference type="NCBI Taxonomy" id="224324"/>
    <lineage>
        <taxon>Bacteria</taxon>
        <taxon>Pseudomonadati</taxon>
        <taxon>Aquificota</taxon>
        <taxon>Aquificia</taxon>
        <taxon>Aquificales</taxon>
        <taxon>Aquificaceae</taxon>
        <taxon>Aquifex</taxon>
    </lineage>
</organism>
<feature type="domain" description="RCK N-terminal" evidence="6">
    <location>
        <begin position="239"/>
        <end position="368"/>
    </location>
</feature>
<feature type="transmembrane region" description="Helical" evidence="5">
    <location>
        <begin position="56"/>
        <end position="72"/>
    </location>
</feature>
<feature type="transmembrane region" description="Helical" evidence="5">
    <location>
        <begin position="169"/>
        <end position="186"/>
    </location>
</feature>
<dbReference type="RefSeq" id="WP_010881219.1">
    <property type="nucleotide sequence ID" value="NC_000918.1"/>
</dbReference>
<dbReference type="Gene3D" id="1.10.287.70">
    <property type="match status" value="1"/>
</dbReference>
<feature type="transmembrane region" description="Helical" evidence="5">
    <location>
        <begin position="132"/>
        <end position="157"/>
    </location>
</feature>
<keyword evidence="7" id="KW-0407">Ion channel</keyword>
<evidence type="ECO:0000256" key="2">
    <source>
        <dbReference type="ARBA" id="ARBA00022692"/>
    </source>
</evidence>
<evidence type="ECO:0000259" key="6">
    <source>
        <dbReference type="PROSITE" id="PS51201"/>
    </source>
</evidence>
<gene>
    <name evidence="7" type="primary">kch</name>
    <name evidence="7" type="ordered locus">aq_1863</name>
</gene>
<dbReference type="GO" id="GO:0071805">
    <property type="term" value="P:potassium ion transmembrane transport"/>
    <property type="evidence" value="ECO:0000318"/>
    <property type="project" value="GO_Central"/>
</dbReference>
<proteinExistence type="predicted"/>
<feature type="transmembrane region" description="Helical" evidence="5">
    <location>
        <begin position="84"/>
        <end position="112"/>
    </location>
</feature>
<dbReference type="InterPro" id="IPR013099">
    <property type="entry name" value="K_chnl_dom"/>
</dbReference>
<comment type="subcellular location">
    <subcellularLocation>
        <location evidence="1">Cell membrane</location>
        <topology evidence="1">Multi-pass membrane protein</topology>
    </subcellularLocation>
</comment>
<feature type="transmembrane region" description="Helical" evidence="5">
    <location>
        <begin position="15"/>
        <end position="36"/>
    </location>
</feature>
<dbReference type="InterPro" id="IPR050721">
    <property type="entry name" value="Trk_Ktr_HKT_K-transport"/>
</dbReference>
<keyword evidence="4 5" id="KW-0472">Membrane</keyword>
<keyword evidence="7" id="KW-0406">Ion transport</keyword>
<keyword evidence="8" id="KW-1185">Reference proteome</keyword>
<dbReference type="InParanoid" id="O67715"/>
<feature type="transmembrane region" description="Helical" evidence="5">
    <location>
        <begin position="198"/>
        <end position="222"/>
    </location>
</feature>
<dbReference type="Proteomes" id="UP000000798">
    <property type="component" value="Chromosome"/>
</dbReference>
<dbReference type="STRING" id="224324.aq_1863"/>
<dbReference type="SUPFAM" id="SSF51735">
    <property type="entry name" value="NAD(P)-binding Rossmann-fold domains"/>
    <property type="match status" value="1"/>
</dbReference>
<evidence type="ECO:0000256" key="5">
    <source>
        <dbReference type="SAM" id="Phobius"/>
    </source>
</evidence>
<dbReference type="FunCoup" id="O67715">
    <property type="interactions" value="22"/>
</dbReference>